<evidence type="ECO:0000313" key="3">
    <source>
        <dbReference type="Proteomes" id="UP001610334"/>
    </source>
</evidence>
<feature type="transmembrane region" description="Helical" evidence="1">
    <location>
        <begin position="248"/>
        <end position="268"/>
    </location>
</feature>
<evidence type="ECO:0000256" key="1">
    <source>
        <dbReference type="SAM" id="Phobius"/>
    </source>
</evidence>
<feature type="transmembrane region" description="Helical" evidence="1">
    <location>
        <begin position="23"/>
        <end position="42"/>
    </location>
</feature>
<comment type="caution">
    <text evidence="2">The sequence shown here is derived from an EMBL/GenBank/DDBJ whole genome shotgun (WGS) entry which is preliminary data.</text>
</comment>
<feature type="transmembrane region" description="Helical" evidence="1">
    <location>
        <begin position="72"/>
        <end position="89"/>
    </location>
</feature>
<name>A0ABR4H1J8_9EURO</name>
<keyword evidence="1" id="KW-0812">Transmembrane</keyword>
<reference evidence="2 3" key="1">
    <citation type="submission" date="2024-07" db="EMBL/GenBank/DDBJ databases">
        <title>Section-level genome sequencing and comparative genomics of Aspergillus sections Usti and Cavernicolus.</title>
        <authorList>
            <consortium name="Lawrence Berkeley National Laboratory"/>
            <person name="Nybo J.L."/>
            <person name="Vesth T.C."/>
            <person name="Theobald S."/>
            <person name="Frisvad J.C."/>
            <person name="Larsen T.O."/>
            <person name="Kjaerboelling I."/>
            <person name="Rothschild-Mancinelli K."/>
            <person name="Lyhne E.K."/>
            <person name="Kogle M.E."/>
            <person name="Barry K."/>
            <person name="Clum A."/>
            <person name="Na H."/>
            <person name="Ledsgaard L."/>
            <person name="Lin J."/>
            <person name="Lipzen A."/>
            <person name="Kuo A."/>
            <person name="Riley R."/>
            <person name="Mondo S."/>
            <person name="Labutti K."/>
            <person name="Haridas S."/>
            <person name="Pangalinan J."/>
            <person name="Salamov A.A."/>
            <person name="Simmons B.A."/>
            <person name="Magnuson J.K."/>
            <person name="Chen J."/>
            <person name="Drula E."/>
            <person name="Henrissat B."/>
            <person name="Wiebenga A."/>
            <person name="Lubbers R.J."/>
            <person name="Gomes A.C."/>
            <person name="Makela M.R."/>
            <person name="Stajich J."/>
            <person name="Grigoriev I.V."/>
            <person name="Mortensen U.H."/>
            <person name="De Vries R.P."/>
            <person name="Baker S.E."/>
            <person name="Andersen M.R."/>
        </authorList>
    </citation>
    <scope>NUCLEOTIDE SEQUENCE [LARGE SCALE GENOMIC DNA]</scope>
    <source>
        <strain evidence="2 3">CBS 588.65</strain>
    </source>
</reference>
<gene>
    <name evidence="2" type="ORF">BJX63DRAFT_435509</name>
</gene>
<dbReference type="EMBL" id="JBFXLT010000096">
    <property type="protein sequence ID" value="KAL2809114.1"/>
    <property type="molecule type" value="Genomic_DNA"/>
</dbReference>
<sequence>MEPATVAPTVLCPLESQRSVRGLILKLFVGNFVTLCFYFHCYHQREGRYLTLDAIIFFIAPLNTVFRYAAALLSIIGYACYGIVSSFRIDDGHSNRQKTLTDSSRALSSLFGRKRSLDSHHYSPLLDSVPSRPRTERIASQIGPVIPALGFLVQCCGAIYLYSRRCQWAGVTRIDQQIFQLACGGLLLGIISAGYTLRLAYFDETIPDSRNTSLEHVVHFLRDQSDDEEVFADESAGVRRVLYLHKSFTFAFVVQLFLCNRSFINAYYDFIAPVWWLWVTILGIACAMMTYSSTTPPLPRDFAAPNRTVRTVVVFCSYFFFLVLALVLVAGAIGAFAWHLSFYVRLGLEAAELKNEPLERPCPLLMADAKAEYIWWLG</sequence>
<keyword evidence="1" id="KW-1133">Transmembrane helix</keyword>
<feature type="transmembrane region" description="Helical" evidence="1">
    <location>
        <begin position="49"/>
        <end position="66"/>
    </location>
</feature>
<feature type="transmembrane region" description="Helical" evidence="1">
    <location>
        <begin position="178"/>
        <end position="201"/>
    </location>
</feature>
<evidence type="ECO:0000313" key="2">
    <source>
        <dbReference type="EMBL" id="KAL2809114.1"/>
    </source>
</evidence>
<accession>A0ABR4H1J8</accession>
<dbReference type="Proteomes" id="UP001610334">
    <property type="component" value="Unassembled WGS sequence"/>
</dbReference>
<protein>
    <submittedName>
        <fullName evidence="2">Uncharacterized protein</fullName>
    </submittedName>
</protein>
<feature type="transmembrane region" description="Helical" evidence="1">
    <location>
        <begin position="312"/>
        <end position="338"/>
    </location>
</feature>
<organism evidence="2 3">
    <name type="scientific">Aspergillus granulosus</name>
    <dbReference type="NCBI Taxonomy" id="176169"/>
    <lineage>
        <taxon>Eukaryota</taxon>
        <taxon>Fungi</taxon>
        <taxon>Dikarya</taxon>
        <taxon>Ascomycota</taxon>
        <taxon>Pezizomycotina</taxon>
        <taxon>Eurotiomycetes</taxon>
        <taxon>Eurotiomycetidae</taxon>
        <taxon>Eurotiales</taxon>
        <taxon>Aspergillaceae</taxon>
        <taxon>Aspergillus</taxon>
        <taxon>Aspergillus subgen. Nidulantes</taxon>
    </lineage>
</organism>
<feature type="transmembrane region" description="Helical" evidence="1">
    <location>
        <begin position="274"/>
        <end position="291"/>
    </location>
</feature>
<keyword evidence="1" id="KW-0472">Membrane</keyword>
<keyword evidence="3" id="KW-1185">Reference proteome</keyword>
<proteinExistence type="predicted"/>
<feature type="transmembrane region" description="Helical" evidence="1">
    <location>
        <begin position="142"/>
        <end position="163"/>
    </location>
</feature>